<keyword evidence="2" id="KW-0812">Transmembrane</keyword>
<name>A0A4V2FQH5_PSEST</name>
<feature type="transmembrane region" description="Helical" evidence="2">
    <location>
        <begin position="83"/>
        <end position="103"/>
    </location>
</feature>
<dbReference type="AlphaFoldDB" id="A0A4V2FQH5"/>
<evidence type="ECO:0000313" key="3">
    <source>
        <dbReference type="EMBL" id="RZT84790.1"/>
    </source>
</evidence>
<proteinExistence type="predicted"/>
<evidence type="ECO:0000313" key="4">
    <source>
        <dbReference type="Proteomes" id="UP000291591"/>
    </source>
</evidence>
<feature type="compositionally biased region" description="Low complexity" evidence="1">
    <location>
        <begin position="16"/>
        <end position="31"/>
    </location>
</feature>
<gene>
    <name evidence="3" type="ORF">EV383_1646</name>
</gene>
<evidence type="ECO:0000256" key="2">
    <source>
        <dbReference type="SAM" id="Phobius"/>
    </source>
</evidence>
<dbReference type="Proteomes" id="UP000291591">
    <property type="component" value="Unassembled WGS sequence"/>
</dbReference>
<accession>A0A4V2FQH5</accession>
<keyword evidence="4" id="KW-1185">Reference proteome</keyword>
<dbReference type="RefSeq" id="WP_130289346.1">
    <property type="nucleotide sequence ID" value="NZ_SHKL01000001.1"/>
</dbReference>
<feature type="transmembrane region" description="Helical" evidence="2">
    <location>
        <begin position="46"/>
        <end position="71"/>
    </location>
</feature>
<feature type="region of interest" description="Disordered" evidence="1">
    <location>
        <begin position="1"/>
        <end position="31"/>
    </location>
</feature>
<organism evidence="3 4">
    <name type="scientific">Pseudonocardia sediminis</name>
    <dbReference type="NCBI Taxonomy" id="1397368"/>
    <lineage>
        <taxon>Bacteria</taxon>
        <taxon>Bacillati</taxon>
        <taxon>Actinomycetota</taxon>
        <taxon>Actinomycetes</taxon>
        <taxon>Pseudonocardiales</taxon>
        <taxon>Pseudonocardiaceae</taxon>
        <taxon>Pseudonocardia</taxon>
    </lineage>
</organism>
<feature type="transmembrane region" description="Helical" evidence="2">
    <location>
        <begin position="109"/>
        <end position="129"/>
    </location>
</feature>
<sequence length="146" mass="14848">MTDTPRGDRTAPPMDGPAASPITPAAASPGPAVRVGGRTSASNYDVVTVLLLLLGGFLAPVVGWLAGVVMLWTGRSWSTGERLLGTLVAPVLAVVAVLAFPLLEDVTGSQFLAVAGIVGVAILVMAATSRRLLTARRARPARVPGA</sequence>
<keyword evidence="2" id="KW-1133">Transmembrane helix</keyword>
<comment type="caution">
    <text evidence="3">The sequence shown here is derived from an EMBL/GenBank/DDBJ whole genome shotgun (WGS) entry which is preliminary data.</text>
</comment>
<protein>
    <submittedName>
        <fullName evidence="3">Uncharacterized protein</fullName>
    </submittedName>
</protein>
<dbReference type="EMBL" id="SHKL01000001">
    <property type="protein sequence ID" value="RZT84790.1"/>
    <property type="molecule type" value="Genomic_DNA"/>
</dbReference>
<evidence type="ECO:0000256" key="1">
    <source>
        <dbReference type="SAM" id="MobiDB-lite"/>
    </source>
</evidence>
<keyword evidence="2" id="KW-0472">Membrane</keyword>
<reference evidence="3 4" key="1">
    <citation type="submission" date="2019-02" db="EMBL/GenBank/DDBJ databases">
        <title>Sequencing the genomes of 1000 actinobacteria strains.</title>
        <authorList>
            <person name="Klenk H.-P."/>
        </authorList>
    </citation>
    <scope>NUCLEOTIDE SEQUENCE [LARGE SCALE GENOMIC DNA]</scope>
    <source>
        <strain evidence="3 4">DSM 45779</strain>
    </source>
</reference>